<dbReference type="RefSeq" id="WP_145305338.1">
    <property type="nucleotide sequence ID" value="NZ_CP037452.1"/>
</dbReference>
<keyword evidence="1" id="KW-0732">Signal</keyword>
<feature type="domain" description="PDZ" evidence="2">
    <location>
        <begin position="230"/>
        <end position="301"/>
    </location>
</feature>
<keyword evidence="4" id="KW-1185">Reference proteome</keyword>
<dbReference type="SUPFAM" id="SSF48371">
    <property type="entry name" value="ARM repeat"/>
    <property type="match status" value="1"/>
</dbReference>
<proteinExistence type="predicted"/>
<dbReference type="OrthoDB" id="251146at2"/>
<accession>A0A518I504</accession>
<dbReference type="AlphaFoldDB" id="A0A518I504"/>
<dbReference type="Gene3D" id="1.25.10.10">
    <property type="entry name" value="Leucine-rich Repeat Variant"/>
    <property type="match status" value="1"/>
</dbReference>
<organism evidence="3 4">
    <name type="scientific">Gimesia fumaroli</name>
    <dbReference type="NCBI Taxonomy" id="2527976"/>
    <lineage>
        <taxon>Bacteria</taxon>
        <taxon>Pseudomonadati</taxon>
        <taxon>Planctomycetota</taxon>
        <taxon>Planctomycetia</taxon>
        <taxon>Planctomycetales</taxon>
        <taxon>Planctomycetaceae</taxon>
        <taxon>Gimesia</taxon>
    </lineage>
</organism>
<dbReference type="InterPro" id="IPR016024">
    <property type="entry name" value="ARM-type_fold"/>
</dbReference>
<dbReference type="EMBL" id="CP037452">
    <property type="protein sequence ID" value="QDV48135.1"/>
    <property type="molecule type" value="Genomic_DNA"/>
</dbReference>
<evidence type="ECO:0000313" key="3">
    <source>
        <dbReference type="EMBL" id="QDV48135.1"/>
    </source>
</evidence>
<dbReference type="SMART" id="SM00228">
    <property type="entry name" value="PDZ"/>
    <property type="match status" value="1"/>
</dbReference>
<dbReference type="SUPFAM" id="SSF50156">
    <property type="entry name" value="PDZ domain-like"/>
    <property type="match status" value="1"/>
</dbReference>
<dbReference type="InterPro" id="IPR001478">
    <property type="entry name" value="PDZ"/>
</dbReference>
<dbReference type="Pfam" id="PF13180">
    <property type="entry name" value="PDZ_2"/>
    <property type="match status" value="1"/>
</dbReference>
<sequence precursor="true">MLSRLISIVGCALLAASALQCASAVAAEPAKLPQQVVDYILDLESEDYQKREKATKALPEYGEQVIEPLLKVTRGDSLEASVRAILVIEQVYVKGKEESVAKAEEALESLTISPNPSVALRAEEAIDRHADIREKRAIREIRKNGGTVKLWTAEEVTKYPQNDNIAPGRVRYVALGARWSGAELGLRFIKRIRKFDTFYLIKGHPLSELALDDLRKAIPSTRFQTRDSDAMLGISGDGNLTGGCLVGDVAEGLAAQKAGIQSRDLIVKFDGQVVEHFQGLVDLIGKKSAGDTVDVDLKRNGKLMTLKVTLSSWLDK</sequence>
<dbReference type="InterPro" id="IPR011989">
    <property type="entry name" value="ARM-like"/>
</dbReference>
<evidence type="ECO:0000259" key="2">
    <source>
        <dbReference type="SMART" id="SM00228"/>
    </source>
</evidence>
<feature type="chain" id="PRO_5022033965" evidence="1">
    <location>
        <begin position="27"/>
        <end position="316"/>
    </location>
</feature>
<dbReference type="Gene3D" id="2.30.42.10">
    <property type="match status" value="1"/>
</dbReference>
<dbReference type="KEGG" id="gfm:Enr17x_01440"/>
<evidence type="ECO:0000313" key="4">
    <source>
        <dbReference type="Proteomes" id="UP000318313"/>
    </source>
</evidence>
<reference evidence="3 4" key="1">
    <citation type="submission" date="2019-03" db="EMBL/GenBank/DDBJ databases">
        <title>Deep-cultivation of Planctomycetes and their phenomic and genomic characterization uncovers novel biology.</title>
        <authorList>
            <person name="Wiegand S."/>
            <person name="Jogler M."/>
            <person name="Boedeker C."/>
            <person name="Pinto D."/>
            <person name="Vollmers J."/>
            <person name="Rivas-Marin E."/>
            <person name="Kohn T."/>
            <person name="Peeters S.H."/>
            <person name="Heuer A."/>
            <person name="Rast P."/>
            <person name="Oberbeckmann S."/>
            <person name="Bunk B."/>
            <person name="Jeske O."/>
            <person name="Meyerdierks A."/>
            <person name="Storesund J.E."/>
            <person name="Kallscheuer N."/>
            <person name="Luecker S."/>
            <person name="Lage O.M."/>
            <person name="Pohl T."/>
            <person name="Merkel B.J."/>
            <person name="Hornburger P."/>
            <person name="Mueller R.-W."/>
            <person name="Bruemmer F."/>
            <person name="Labrenz M."/>
            <person name="Spormann A.M."/>
            <person name="Op den Camp H."/>
            <person name="Overmann J."/>
            <person name="Amann R."/>
            <person name="Jetten M.S.M."/>
            <person name="Mascher T."/>
            <person name="Medema M.H."/>
            <person name="Devos D.P."/>
            <person name="Kaster A.-K."/>
            <person name="Ovreas L."/>
            <person name="Rohde M."/>
            <person name="Galperin M.Y."/>
            <person name="Jogler C."/>
        </authorList>
    </citation>
    <scope>NUCLEOTIDE SEQUENCE [LARGE SCALE GENOMIC DNA]</scope>
    <source>
        <strain evidence="3 4">Enr17</strain>
    </source>
</reference>
<gene>
    <name evidence="3" type="ORF">Enr17x_01440</name>
</gene>
<protein>
    <submittedName>
        <fullName evidence="3">Zinc metallopeptidase RseP</fullName>
    </submittedName>
</protein>
<name>A0A518I504_9PLAN</name>
<dbReference type="Proteomes" id="UP000318313">
    <property type="component" value="Chromosome"/>
</dbReference>
<evidence type="ECO:0000256" key="1">
    <source>
        <dbReference type="SAM" id="SignalP"/>
    </source>
</evidence>
<feature type="signal peptide" evidence="1">
    <location>
        <begin position="1"/>
        <end position="26"/>
    </location>
</feature>
<dbReference type="InterPro" id="IPR036034">
    <property type="entry name" value="PDZ_sf"/>
</dbReference>